<dbReference type="GO" id="GO:0016747">
    <property type="term" value="F:acyltransferase activity, transferring groups other than amino-acyl groups"/>
    <property type="evidence" value="ECO:0007669"/>
    <property type="project" value="InterPro"/>
</dbReference>
<dbReference type="PANTHER" id="PTHR43259">
    <property type="entry name" value="SPT10P"/>
    <property type="match status" value="1"/>
</dbReference>
<sequence>MRFEIADESYYSFILERDKHMCKFLMMRKLRNKEFIVALNDQNQAVGWLRYGYFWDLFPFMNMLYFDDAYRNKGYGRKLVEFWEAEMRNMGHKQVMTSSQSNEDAQHFYRKLGYKDSGSLLMDIDPALEIIFTKKL</sequence>
<dbReference type="AlphaFoldDB" id="A0A559J2I6"/>
<dbReference type="PANTHER" id="PTHR43259:SF1">
    <property type="entry name" value="N-ACETYLTRANSFERASE DOMAIN-CONTAINING PROTEIN"/>
    <property type="match status" value="1"/>
</dbReference>
<evidence type="ECO:0000313" key="2">
    <source>
        <dbReference type="EMBL" id="TVX94097.1"/>
    </source>
</evidence>
<dbReference type="InterPro" id="IPR000182">
    <property type="entry name" value="GNAT_dom"/>
</dbReference>
<organism evidence="2 3">
    <name type="scientific">Paenibacillus agilis</name>
    <dbReference type="NCBI Taxonomy" id="3020863"/>
    <lineage>
        <taxon>Bacteria</taxon>
        <taxon>Bacillati</taxon>
        <taxon>Bacillota</taxon>
        <taxon>Bacilli</taxon>
        <taxon>Bacillales</taxon>
        <taxon>Paenibacillaceae</taxon>
        <taxon>Paenibacillus</taxon>
    </lineage>
</organism>
<dbReference type="EMBL" id="VNJK01000001">
    <property type="protein sequence ID" value="TVX94097.1"/>
    <property type="molecule type" value="Genomic_DNA"/>
</dbReference>
<evidence type="ECO:0000259" key="1">
    <source>
        <dbReference type="PROSITE" id="PS51186"/>
    </source>
</evidence>
<dbReference type="InterPro" id="IPR052829">
    <property type="entry name" value="N-acetyltransferase_domain"/>
</dbReference>
<feature type="domain" description="N-acetyltransferase" evidence="1">
    <location>
        <begin position="1"/>
        <end position="136"/>
    </location>
</feature>
<dbReference type="Proteomes" id="UP000318102">
    <property type="component" value="Unassembled WGS sequence"/>
</dbReference>
<gene>
    <name evidence="2" type="ORF">FPZ44_14165</name>
</gene>
<dbReference type="SUPFAM" id="SSF55729">
    <property type="entry name" value="Acyl-CoA N-acyltransferases (Nat)"/>
    <property type="match status" value="1"/>
</dbReference>
<accession>A0A559J2I6</accession>
<comment type="caution">
    <text evidence="2">The sequence shown here is derived from an EMBL/GenBank/DDBJ whole genome shotgun (WGS) entry which is preliminary data.</text>
</comment>
<proteinExistence type="predicted"/>
<dbReference type="Pfam" id="PF00583">
    <property type="entry name" value="Acetyltransf_1"/>
    <property type="match status" value="1"/>
</dbReference>
<dbReference type="OrthoDB" id="2611698at2"/>
<dbReference type="InterPro" id="IPR016181">
    <property type="entry name" value="Acyl_CoA_acyltransferase"/>
</dbReference>
<protein>
    <submittedName>
        <fullName evidence="2">GNAT family N-acetyltransferase</fullName>
    </submittedName>
</protein>
<reference evidence="2 3" key="1">
    <citation type="submission" date="2019-07" db="EMBL/GenBank/DDBJ databases">
        <authorList>
            <person name="Kim J."/>
        </authorList>
    </citation>
    <scope>NUCLEOTIDE SEQUENCE [LARGE SCALE GENOMIC DNA]</scope>
    <source>
        <strain evidence="2 3">N4</strain>
    </source>
</reference>
<dbReference type="PROSITE" id="PS51186">
    <property type="entry name" value="GNAT"/>
    <property type="match status" value="1"/>
</dbReference>
<name>A0A559J2I6_9BACL</name>
<evidence type="ECO:0000313" key="3">
    <source>
        <dbReference type="Proteomes" id="UP000318102"/>
    </source>
</evidence>
<dbReference type="Gene3D" id="3.40.630.30">
    <property type="match status" value="1"/>
</dbReference>
<dbReference type="CDD" id="cd04301">
    <property type="entry name" value="NAT_SF"/>
    <property type="match status" value="1"/>
</dbReference>
<keyword evidence="3" id="KW-1185">Reference proteome</keyword>
<dbReference type="RefSeq" id="WP_144991212.1">
    <property type="nucleotide sequence ID" value="NZ_VNJK01000001.1"/>
</dbReference>